<dbReference type="EMBL" id="SMLW01000648">
    <property type="protein sequence ID" value="MTI27949.1"/>
    <property type="molecule type" value="Genomic_DNA"/>
</dbReference>
<keyword evidence="3" id="KW-1185">Reference proteome</keyword>
<sequence length="133" mass="15285">MKSILTLIVVLTAATLTFGQTPEELADLQLNGYNNRDIETFLSAYSDSVKVYNFPATLLYTGKENMRKRYSDMFDKMPDLHCELVNRIVEGHTVIDHENVTFDKSKPTMRAIAIYKVSEGKIQEVYFIVERPQ</sequence>
<organism evidence="2 3">
    <name type="scientific">Fulvivirga kasyanovii</name>
    <dbReference type="NCBI Taxonomy" id="396812"/>
    <lineage>
        <taxon>Bacteria</taxon>
        <taxon>Pseudomonadati</taxon>
        <taxon>Bacteroidota</taxon>
        <taxon>Cytophagia</taxon>
        <taxon>Cytophagales</taxon>
        <taxon>Fulvivirgaceae</taxon>
        <taxon>Fulvivirga</taxon>
    </lineage>
</organism>
<proteinExistence type="predicted"/>
<feature type="domain" description="SnoaL-like" evidence="1">
    <location>
        <begin position="31"/>
        <end position="124"/>
    </location>
</feature>
<dbReference type="Proteomes" id="UP000798808">
    <property type="component" value="Unassembled WGS sequence"/>
</dbReference>
<accession>A0ABW9RXF0</accession>
<protein>
    <submittedName>
        <fullName evidence="2">Steroid delta-isomerase</fullName>
    </submittedName>
</protein>
<reference evidence="2 3" key="1">
    <citation type="submission" date="2019-02" db="EMBL/GenBank/DDBJ databases">
        <authorList>
            <person name="Goldberg S.R."/>
            <person name="Haltli B.A."/>
            <person name="Correa H."/>
            <person name="Russell K.G."/>
        </authorList>
    </citation>
    <scope>NUCLEOTIDE SEQUENCE [LARGE SCALE GENOMIC DNA]</scope>
    <source>
        <strain evidence="2 3">JCM 16186</strain>
    </source>
</reference>
<evidence type="ECO:0000313" key="3">
    <source>
        <dbReference type="Proteomes" id="UP000798808"/>
    </source>
</evidence>
<dbReference type="InterPro" id="IPR037401">
    <property type="entry name" value="SnoaL-like"/>
</dbReference>
<dbReference type="PIRSF" id="PIRSF030561">
    <property type="entry name" value="UCP030561"/>
    <property type="match status" value="1"/>
</dbReference>
<evidence type="ECO:0000313" key="2">
    <source>
        <dbReference type="EMBL" id="MTI27949.1"/>
    </source>
</evidence>
<dbReference type="RefSeq" id="WP_155174986.1">
    <property type="nucleotide sequence ID" value="NZ_BAAAFL010000015.1"/>
</dbReference>
<dbReference type="InterPro" id="IPR032710">
    <property type="entry name" value="NTF2-like_dom_sf"/>
</dbReference>
<name>A0ABW9RXF0_9BACT</name>
<gene>
    <name evidence="2" type="ORF">E1163_23530</name>
</gene>
<dbReference type="Gene3D" id="3.10.450.50">
    <property type="match status" value="1"/>
</dbReference>
<dbReference type="SUPFAM" id="SSF54427">
    <property type="entry name" value="NTF2-like"/>
    <property type="match status" value="1"/>
</dbReference>
<evidence type="ECO:0000259" key="1">
    <source>
        <dbReference type="Pfam" id="PF12680"/>
    </source>
</evidence>
<dbReference type="InterPro" id="IPR008317">
    <property type="entry name" value="UCP030561"/>
</dbReference>
<comment type="caution">
    <text evidence="2">The sequence shown here is derived from an EMBL/GenBank/DDBJ whole genome shotgun (WGS) entry which is preliminary data.</text>
</comment>
<dbReference type="Pfam" id="PF12680">
    <property type="entry name" value="SnoaL_2"/>
    <property type="match status" value="1"/>
</dbReference>